<feature type="compositionally biased region" description="Basic and acidic residues" evidence="1">
    <location>
        <begin position="504"/>
        <end position="513"/>
    </location>
</feature>
<feature type="region of interest" description="Disordered" evidence="1">
    <location>
        <begin position="504"/>
        <end position="541"/>
    </location>
</feature>
<feature type="compositionally biased region" description="Acidic residues" evidence="1">
    <location>
        <begin position="530"/>
        <end position="541"/>
    </location>
</feature>
<keyword evidence="3" id="KW-1185">Reference proteome</keyword>
<protein>
    <recommendedName>
        <fullName evidence="4">Polyprotein</fullName>
    </recommendedName>
</protein>
<comment type="caution">
    <text evidence="2">The sequence shown here is derived from an EMBL/GenBank/DDBJ whole genome shotgun (WGS) entry which is preliminary data.</text>
</comment>
<dbReference type="EMBL" id="BQNB010010283">
    <property type="protein sequence ID" value="GJS75159.1"/>
    <property type="molecule type" value="Genomic_DNA"/>
</dbReference>
<proteinExistence type="predicted"/>
<reference evidence="2" key="1">
    <citation type="journal article" date="2022" name="Int. J. Mol. Sci.">
        <title>Draft Genome of Tanacetum Coccineum: Genomic Comparison of Closely Related Tanacetum-Family Plants.</title>
        <authorList>
            <person name="Yamashiro T."/>
            <person name="Shiraishi A."/>
            <person name="Nakayama K."/>
            <person name="Satake H."/>
        </authorList>
    </citation>
    <scope>NUCLEOTIDE SEQUENCE</scope>
</reference>
<evidence type="ECO:0000313" key="2">
    <source>
        <dbReference type="EMBL" id="GJS75159.1"/>
    </source>
</evidence>
<dbReference type="CDD" id="cd09272">
    <property type="entry name" value="RNase_HI_RT_Ty1"/>
    <property type="match status" value="1"/>
</dbReference>
<reference evidence="2" key="2">
    <citation type="submission" date="2022-01" db="EMBL/GenBank/DDBJ databases">
        <authorList>
            <person name="Yamashiro T."/>
            <person name="Shiraishi A."/>
            <person name="Satake H."/>
            <person name="Nakayama K."/>
        </authorList>
    </citation>
    <scope>NUCLEOTIDE SEQUENCE</scope>
</reference>
<sequence length="614" mass="70023">MDSEIAILLEDIHEDTTVGRSNTYSTNKKLKVIKKFAKAHALRFLKLLKMKAEVDAMQEEIVCSLRFKRFGSSGFALCGYKANRYKMVVCTEIRRMQVGEVNDWLLRRETHYLAMHKLSQSIVATSKQKPEYVCLLQCAPVASFMDSIQKLFSNLGFNFMNTKIYIDTESTICIIKNPVYHSKTKHIAIRHHFIRDAYEKKLIQESMRMMFTDGARIVPVPSVFHSSLGQKFVTQNLWTKVSTASAKFVNAMSSWVMNIPPKPLFTLRTRSLSSKQNGAALESCPKHQHDRILGKDCIGLASARAFITSSFDLVSSDRIQGKRKHFSGKGYTCCVILCWLQPYSGMRVLPLNDYLLLRIFGATQPEPSPDPSPKTITHPIVPDSIPKPTGEILEIIHPVSDQAKEIKLLKAKINKLKKQAKPVIKHHKEYLKSVSLQQRFPRKSFSKKHRVHTKNDALIPIETEERSIEGRRGQRSGGWKTRRLMSCCLSTEVEFVSTDKEGSQCEEHFEGSESKSSFDPQDKGKKKIEEEDESESEDDDIPQAVKKFKQLVVKELTGRKNSLLRTCKSKKRAYSTIEERAKVPSWYLLCSEENSLASTKIIRPSETDLQPRIN</sequence>
<evidence type="ECO:0008006" key="4">
    <source>
        <dbReference type="Google" id="ProtNLM"/>
    </source>
</evidence>
<evidence type="ECO:0000256" key="1">
    <source>
        <dbReference type="SAM" id="MobiDB-lite"/>
    </source>
</evidence>
<evidence type="ECO:0000313" key="3">
    <source>
        <dbReference type="Proteomes" id="UP001151760"/>
    </source>
</evidence>
<dbReference type="Proteomes" id="UP001151760">
    <property type="component" value="Unassembled WGS sequence"/>
</dbReference>
<gene>
    <name evidence="2" type="ORF">Tco_0725040</name>
</gene>
<accession>A0ABQ4YBR0</accession>
<name>A0ABQ4YBR0_9ASTR</name>
<organism evidence="2 3">
    <name type="scientific">Tanacetum coccineum</name>
    <dbReference type="NCBI Taxonomy" id="301880"/>
    <lineage>
        <taxon>Eukaryota</taxon>
        <taxon>Viridiplantae</taxon>
        <taxon>Streptophyta</taxon>
        <taxon>Embryophyta</taxon>
        <taxon>Tracheophyta</taxon>
        <taxon>Spermatophyta</taxon>
        <taxon>Magnoliopsida</taxon>
        <taxon>eudicotyledons</taxon>
        <taxon>Gunneridae</taxon>
        <taxon>Pentapetalae</taxon>
        <taxon>asterids</taxon>
        <taxon>campanulids</taxon>
        <taxon>Asterales</taxon>
        <taxon>Asteraceae</taxon>
        <taxon>Asteroideae</taxon>
        <taxon>Anthemideae</taxon>
        <taxon>Anthemidinae</taxon>
        <taxon>Tanacetum</taxon>
    </lineage>
</organism>
<feature type="compositionally biased region" description="Basic and acidic residues" evidence="1">
    <location>
        <begin position="520"/>
        <end position="529"/>
    </location>
</feature>